<accession>A0A976RQG7</accession>
<comment type="subcellular location">
    <subcellularLocation>
        <location evidence="1 8">Cell membrane</location>
        <topology evidence="1 8">Multi-pass membrane protein</topology>
    </subcellularLocation>
</comment>
<dbReference type="InterPro" id="IPR035906">
    <property type="entry name" value="MetI-like_sf"/>
</dbReference>
<dbReference type="Gene3D" id="1.10.3720.10">
    <property type="entry name" value="MetI-like"/>
    <property type="match status" value="1"/>
</dbReference>
<evidence type="ECO:0000256" key="3">
    <source>
        <dbReference type="ARBA" id="ARBA00022475"/>
    </source>
</evidence>
<dbReference type="AlphaFoldDB" id="A0A976RQG7"/>
<evidence type="ECO:0000256" key="6">
    <source>
        <dbReference type="ARBA" id="ARBA00022989"/>
    </source>
</evidence>
<dbReference type="PANTHER" id="PTHR30614:SF0">
    <property type="entry name" value="L-CYSTINE TRANSPORT SYSTEM PERMEASE PROTEIN TCYL"/>
    <property type="match status" value="1"/>
</dbReference>
<dbReference type="SUPFAM" id="SSF161098">
    <property type="entry name" value="MetI-like"/>
    <property type="match status" value="1"/>
</dbReference>
<name>A0A976RQG7_9LACO</name>
<organism evidence="10 11">
    <name type="scientific">Nicoliella spurrieriana</name>
    <dbReference type="NCBI Taxonomy" id="2925830"/>
    <lineage>
        <taxon>Bacteria</taxon>
        <taxon>Bacillati</taxon>
        <taxon>Bacillota</taxon>
        <taxon>Bacilli</taxon>
        <taxon>Lactobacillales</taxon>
        <taxon>Lactobacillaceae</taxon>
        <taxon>Nicoliella</taxon>
    </lineage>
</organism>
<keyword evidence="7 8" id="KW-0472">Membrane</keyword>
<dbReference type="Proteomes" id="UP000831181">
    <property type="component" value="Plasmid p1unnamed"/>
</dbReference>
<feature type="transmembrane region" description="Helical" evidence="8">
    <location>
        <begin position="91"/>
        <end position="109"/>
    </location>
</feature>
<keyword evidence="11" id="KW-1185">Reference proteome</keyword>
<reference evidence="10" key="1">
    <citation type="journal article" date="2022" name="Int. J. Syst. Evol. Microbiol.">
        <title>Apilactobacillus apisilvae sp. nov., Nicolia spurrieriana gen. nov. sp. nov., Bombilactobacillus folatiphilus sp. nov. and Bombilactobacillus thymidiniphilus sp. nov., four new lactic acid bacterial isolates from stingless bees Tetragonula carbonaria and Austroplebeia australis.</title>
        <authorList>
            <person name="Oliphant S.A."/>
            <person name="Watson-Haigh N.S."/>
            <person name="Sumby K.M."/>
            <person name="Gardner J."/>
            <person name="Groom S."/>
            <person name="Jiranek V."/>
        </authorList>
    </citation>
    <scope>NUCLEOTIDE SEQUENCE</scope>
    <source>
        <strain evidence="10">SGEP1_A5</strain>
    </source>
</reference>
<feature type="domain" description="ABC transmembrane type-1" evidence="9">
    <location>
        <begin position="14"/>
        <end position="211"/>
    </location>
</feature>
<proteinExistence type="inferred from homology"/>
<dbReference type="Pfam" id="PF00528">
    <property type="entry name" value="BPD_transp_1"/>
    <property type="match status" value="1"/>
</dbReference>
<dbReference type="RefSeq" id="WP_260115830.1">
    <property type="nucleotide sequence ID" value="NZ_CP093360.1"/>
</dbReference>
<dbReference type="KEGG" id="lbe:MOO44_01500"/>
<keyword evidence="4 8" id="KW-0812">Transmembrane</keyword>
<dbReference type="InterPro" id="IPR000515">
    <property type="entry name" value="MetI-like"/>
</dbReference>
<protein>
    <submittedName>
        <fullName evidence="10">ABC transporter permease subunit</fullName>
    </submittedName>
</protein>
<dbReference type="GO" id="GO:0006865">
    <property type="term" value="P:amino acid transport"/>
    <property type="evidence" value="ECO:0007669"/>
    <property type="project" value="UniProtKB-KW"/>
</dbReference>
<keyword evidence="2 8" id="KW-0813">Transport</keyword>
<gene>
    <name evidence="10" type="ORF">MOO44_01500</name>
</gene>
<evidence type="ECO:0000256" key="5">
    <source>
        <dbReference type="ARBA" id="ARBA00022970"/>
    </source>
</evidence>
<dbReference type="InterPro" id="IPR010065">
    <property type="entry name" value="AA_ABC_transptr_permease_3TM"/>
</dbReference>
<keyword evidence="6 8" id="KW-1133">Transmembrane helix</keyword>
<dbReference type="GO" id="GO:0022857">
    <property type="term" value="F:transmembrane transporter activity"/>
    <property type="evidence" value="ECO:0007669"/>
    <property type="project" value="InterPro"/>
</dbReference>
<dbReference type="PANTHER" id="PTHR30614">
    <property type="entry name" value="MEMBRANE COMPONENT OF AMINO ACID ABC TRANSPORTER"/>
    <property type="match status" value="1"/>
</dbReference>
<dbReference type="GO" id="GO:0043190">
    <property type="term" value="C:ATP-binding cassette (ABC) transporter complex"/>
    <property type="evidence" value="ECO:0007669"/>
    <property type="project" value="InterPro"/>
</dbReference>
<feature type="transmembrane region" description="Helical" evidence="8">
    <location>
        <begin position="52"/>
        <end position="71"/>
    </location>
</feature>
<evidence type="ECO:0000259" key="9">
    <source>
        <dbReference type="PROSITE" id="PS50928"/>
    </source>
</evidence>
<evidence type="ECO:0000256" key="7">
    <source>
        <dbReference type="ARBA" id="ARBA00023136"/>
    </source>
</evidence>
<evidence type="ECO:0000313" key="11">
    <source>
        <dbReference type="Proteomes" id="UP000831181"/>
    </source>
</evidence>
<evidence type="ECO:0000256" key="1">
    <source>
        <dbReference type="ARBA" id="ARBA00004651"/>
    </source>
</evidence>
<evidence type="ECO:0000256" key="2">
    <source>
        <dbReference type="ARBA" id="ARBA00022448"/>
    </source>
</evidence>
<comment type="similarity">
    <text evidence="8">Belongs to the binding-protein-dependent transport system permease family.</text>
</comment>
<feature type="transmembrane region" description="Helical" evidence="8">
    <location>
        <begin position="190"/>
        <end position="211"/>
    </location>
</feature>
<feature type="transmembrane region" description="Helical" evidence="8">
    <location>
        <begin position="18"/>
        <end position="40"/>
    </location>
</feature>
<evidence type="ECO:0000256" key="8">
    <source>
        <dbReference type="RuleBase" id="RU363032"/>
    </source>
</evidence>
<dbReference type="CDD" id="cd06261">
    <property type="entry name" value="TM_PBP2"/>
    <property type="match status" value="1"/>
</dbReference>
<sequence>MNLLSIINGLLSGLPNTLIILLFSFVLSSIIGLAVVWLSLQNESVSKTIARAYTGLSRGTPPLLMLLLAYYELPRLLQFIGINAQDWSKNLFAIFGLAVGFGGYMGEVFRSAFDAVDPVQFEAAYSVGMERRDILKEIILPQVFQIALPNIQNMFLGFLKASSLVYVIGISDMYRDATNLANVNQGVFQLQIFVVLGLIYWLITIFFDYLFNLYIQKHNYI</sequence>
<keyword evidence="3" id="KW-1003">Cell membrane</keyword>
<evidence type="ECO:0000256" key="4">
    <source>
        <dbReference type="ARBA" id="ARBA00022692"/>
    </source>
</evidence>
<evidence type="ECO:0000313" key="10">
    <source>
        <dbReference type="EMBL" id="UQS86022.1"/>
    </source>
</evidence>
<dbReference type="NCBIfam" id="TIGR01726">
    <property type="entry name" value="HEQRo_perm_3TM"/>
    <property type="match status" value="1"/>
</dbReference>
<keyword evidence="10" id="KW-0614">Plasmid</keyword>
<dbReference type="PROSITE" id="PS50928">
    <property type="entry name" value="ABC_TM1"/>
    <property type="match status" value="1"/>
</dbReference>
<feature type="transmembrane region" description="Helical" evidence="8">
    <location>
        <begin position="154"/>
        <end position="170"/>
    </location>
</feature>
<keyword evidence="5" id="KW-0029">Amino-acid transport</keyword>
<dbReference type="EMBL" id="CP093360">
    <property type="protein sequence ID" value="UQS86022.1"/>
    <property type="molecule type" value="Genomic_DNA"/>
</dbReference>
<geneLocation type="plasmid" evidence="10 11">
    <name>p1unnamed</name>
</geneLocation>
<dbReference type="InterPro" id="IPR043429">
    <property type="entry name" value="ArtM/GltK/GlnP/TcyL/YhdX-like"/>
</dbReference>